<feature type="signal peptide" evidence="1">
    <location>
        <begin position="1"/>
        <end position="22"/>
    </location>
</feature>
<keyword evidence="1" id="KW-0732">Signal</keyword>
<evidence type="ECO:0000313" key="3">
    <source>
        <dbReference type="Proteomes" id="UP000716906"/>
    </source>
</evidence>
<gene>
    <name evidence="2" type="ORF">H7U36_09880</name>
</gene>
<evidence type="ECO:0000256" key="1">
    <source>
        <dbReference type="SAM" id="SignalP"/>
    </source>
</evidence>
<sequence length="215" mass="23910">MKKRILSMMLVAVMMLALTACGGMTTDDARTYVQSVLDASYKADFSEYTEQTDSTEEEAQQLFDDNLDNIMSMGGFTDAGLSDELSANYRQLFKDMLAQAKYEVGDATEGENDGFVVEVSAEPFTAFDGLQDEVMNAVQAEMANITDISQMPSDEEINEMVFQKMYDILVQRVAEPTYGEAQTVEIHVELNDNVYSINQDDLTTLDGILFPADNL</sequence>
<keyword evidence="3" id="KW-1185">Reference proteome</keyword>
<name>A0ABS2E9W7_9FIRM</name>
<dbReference type="PROSITE" id="PS51257">
    <property type="entry name" value="PROKAR_LIPOPROTEIN"/>
    <property type="match status" value="1"/>
</dbReference>
<organism evidence="2 3">
    <name type="scientific">Faecalicatena fissicatena</name>
    <dbReference type="NCBI Taxonomy" id="290055"/>
    <lineage>
        <taxon>Bacteria</taxon>
        <taxon>Bacillati</taxon>
        <taxon>Bacillota</taxon>
        <taxon>Clostridia</taxon>
        <taxon>Lachnospirales</taxon>
        <taxon>Lachnospiraceae</taxon>
        <taxon>Faecalicatena</taxon>
    </lineage>
</organism>
<evidence type="ECO:0000313" key="2">
    <source>
        <dbReference type="EMBL" id="MBM6738402.1"/>
    </source>
</evidence>
<protein>
    <recommendedName>
        <fullName evidence="4">DUF5105 domain-containing protein</fullName>
    </recommendedName>
</protein>
<feature type="chain" id="PRO_5046188183" description="DUF5105 domain-containing protein" evidence="1">
    <location>
        <begin position="23"/>
        <end position="215"/>
    </location>
</feature>
<reference evidence="2 3" key="1">
    <citation type="journal article" date="2021" name="Sci. Rep.">
        <title>The distribution of antibiotic resistance genes in chicken gut microbiota commensals.</title>
        <authorList>
            <person name="Juricova H."/>
            <person name="Matiasovicova J."/>
            <person name="Kubasova T."/>
            <person name="Cejkova D."/>
            <person name="Rychlik I."/>
        </authorList>
    </citation>
    <scope>NUCLEOTIDE SEQUENCE [LARGE SCALE GENOMIC DNA]</scope>
    <source>
        <strain evidence="2 3">An773</strain>
    </source>
</reference>
<dbReference type="Proteomes" id="UP000716906">
    <property type="component" value="Unassembled WGS sequence"/>
</dbReference>
<dbReference type="EMBL" id="JACLYY010000008">
    <property type="protein sequence ID" value="MBM6738402.1"/>
    <property type="molecule type" value="Genomic_DNA"/>
</dbReference>
<comment type="caution">
    <text evidence="2">The sequence shown here is derived from an EMBL/GenBank/DDBJ whole genome shotgun (WGS) entry which is preliminary data.</text>
</comment>
<proteinExistence type="predicted"/>
<accession>A0ABS2E9W7</accession>
<evidence type="ECO:0008006" key="4">
    <source>
        <dbReference type="Google" id="ProtNLM"/>
    </source>
</evidence>